<dbReference type="CDD" id="cd04903">
    <property type="entry name" value="ACT_LSD"/>
    <property type="match status" value="1"/>
</dbReference>
<evidence type="ECO:0000256" key="2">
    <source>
        <dbReference type="ARBA" id="ARBA00004742"/>
    </source>
</evidence>
<reference evidence="14 15" key="1">
    <citation type="journal article" date="2013" name="PLoS ONE">
        <title>Identification and characterization of three novel lipases belonging to families II and V from Anaerovibrio lipolyticus 5ST.</title>
        <authorList>
            <person name="Prive F."/>
            <person name="Kaderbhai N.N."/>
            <person name="Girdwood S."/>
            <person name="Worgan H.J."/>
            <person name="Pinloche E."/>
            <person name="Scollan N.D."/>
            <person name="Huws S.A."/>
            <person name="Newbold C.J."/>
        </authorList>
    </citation>
    <scope>NUCLEOTIDE SEQUENCE [LARGE SCALE GENOMIC DNA]</scope>
    <source>
        <strain evidence="14 15">5S</strain>
    </source>
</reference>
<dbReference type="FunFam" id="3.30.70.260:FF:000008">
    <property type="entry name" value="D-3-phosphoglycerate dehydrogenase, chloroplastic"/>
    <property type="match status" value="1"/>
</dbReference>
<dbReference type="NCBIfam" id="TIGR00719">
    <property type="entry name" value="sda_beta"/>
    <property type="match status" value="1"/>
</dbReference>
<evidence type="ECO:0000313" key="15">
    <source>
        <dbReference type="Proteomes" id="UP000030993"/>
    </source>
</evidence>
<dbReference type="eggNOG" id="COG1760">
    <property type="taxonomic scope" value="Bacteria"/>
</dbReference>
<comment type="catalytic activity">
    <reaction evidence="10 11 12">
        <text>L-serine = pyruvate + NH4(+)</text>
        <dbReference type="Rhea" id="RHEA:19169"/>
        <dbReference type="ChEBI" id="CHEBI:15361"/>
        <dbReference type="ChEBI" id="CHEBI:28938"/>
        <dbReference type="ChEBI" id="CHEBI:33384"/>
        <dbReference type="EC" id="4.3.1.17"/>
    </reaction>
</comment>
<dbReference type="InterPro" id="IPR002912">
    <property type="entry name" value="ACT_dom"/>
</dbReference>
<dbReference type="InterPro" id="IPR045865">
    <property type="entry name" value="ACT-like_dom_sf"/>
</dbReference>
<dbReference type="GO" id="GO:0006094">
    <property type="term" value="P:gluconeogenesis"/>
    <property type="evidence" value="ECO:0007669"/>
    <property type="project" value="UniProtKB-UniRule"/>
</dbReference>
<keyword evidence="7 11" id="KW-0408">Iron</keyword>
<protein>
    <recommendedName>
        <fullName evidence="11">L-serine deaminase</fullName>
    </recommendedName>
</protein>
<dbReference type="PANTHER" id="PTHR30182">
    <property type="entry name" value="L-SERINE DEHYDRATASE"/>
    <property type="match status" value="1"/>
</dbReference>
<keyword evidence="6 11" id="KW-0479">Metal-binding</keyword>
<keyword evidence="8 11" id="KW-0411">Iron-sulfur</keyword>
<dbReference type="PROSITE" id="PS51671">
    <property type="entry name" value="ACT"/>
    <property type="match status" value="1"/>
</dbReference>
<dbReference type="Gene3D" id="3.30.70.260">
    <property type="match status" value="1"/>
</dbReference>
<dbReference type="GO" id="GO:0046872">
    <property type="term" value="F:metal ion binding"/>
    <property type="evidence" value="ECO:0007669"/>
    <property type="project" value="UniProtKB-UniRule"/>
</dbReference>
<accession>A0A0B2JXB8</accession>
<dbReference type="Pfam" id="PF01842">
    <property type="entry name" value="ACT"/>
    <property type="match status" value="1"/>
</dbReference>
<keyword evidence="4 11" id="KW-0312">Gluconeogenesis</keyword>
<dbReference type="SUPFAM" id="SSF143548">
    <property type="entry name" value="Serine metabolism enzymes domain"/>
    <property type="match status" value="1"/>
</dbReference>
<dbReference type="Pfam" id="PF03315">
    <property type="entry name" value="SDH_beta"/>
    <property type="match status" value="1"/>
</dbReference>
<dbReference type="EMBL" id="JSCE01000024">
    <property type="protein sequence ID" value="KHM52975.1"/>
    <property type="molecule type" value="Genomic_DNA"/>
</dbReference>
<comment type="similarity">
    <text evidence="3 11 12">Belongs to the iron-sulfur dependent L-serine dehydratase family.</text>
</comment>
<dbReference type="InterPro" id="IPR051318">
    <property type="entry name" value="Fe-S_L-Ser"/>
</dbReference>
<gene>
    <name evidence="14" type="ORF">NZ47_01330</name>
</gene>
<keyword evidence="5 11" id="KW-0004">4Fe-4S</keyword>
<dbReference type="Proteomes" id="UP000030993">
    <property type="component" value="Unassembled WGS sequence"/>
</dbReference>
<evidence type="ECO:0000259" key="13">
    <source>
        <dbReference type="PROSITE" id="PS51671"/>
    </source>
</evidence>
<evidence type="ECO:0000256" key="12">
    <source>
        <dbReference type="RuleBase" id="RU366059"/>
    </source>
</evidence>
<dbReference type="PIRSF" id="PIRSF036692">
    <property type="entry name" value="SDH_B"/>
    <property type="match status" value="1"/>
</dbReference>
<dbReference type="Gene3D" id="3.30.1330.90">
    <property type="entry name" value="D-3-phosphoglycerate dehydrogenase, domain 3"/>
    <property type="match status" value="1"/>
</dbReference>
<sequence length="220" mass="23560">MRGVFDIVGPIMIGPSSSHTAGAARLGLMAGKILGEPVAKAEILLHGSFARTYRGHGTDKALIGGLLGFSPEDERIRDALDIAKERGLDYSFAPVDLGDAHPNTAVFVLTGINGRKITVGGASVGGGNIEVRNIDSFQIALTGQYPSLIIVHTDKPGVIRDISDVLAKHRVNIAFMRVFRRNRGQQAMMIIETDEELTEDIIQDCRSTGVIENAFAVPAI</sequence>
<dbReference type="STRING" id="82374.NZ47_01330"/>
<evidence type="ECO:0000256" key="4">
    <source>
        <dbReference type="ARBA" id="ARBA00022432"/>
    </source>
</evidence>
<dbReference type="GO" id="GO:0003941">
    <property type="term" value="F:L-serine ammonia-lyase activity"/>
    <property type="evidence" value="ECO:0007669"/>
    <property type="project" value="UniProtKB-UniRule"/>
</dbReference>
<comment type="pathway">
    <text evidence="2 11">Carbohydrate biosynthesis; gluconeogenesis.</text>
</comment>
<keyword evidence="15" id="KW-1185">Reference proteome</keyword>
<proteinExistence type="inferred from homology"/>
<feature type="domain" description="ACT" evidence="13">
    <location>
        <begin position="147"/>
        <end position="219"/>
    </location>
</feature>
<evidence type="ECO:0000256" key="3">
    <source>
        <dbReference type="ARBA" id="ARBA00008636"/>
    </source>
</evidence>
<evidence type="ECO:0000256" key="1">
    <source>
        <dbReference type="ARBA" id="ARBA00001966"/>
    </source>
</evidence>
<comment type="cofactor">
    <cofactor evidence="1 12">
        <name>[4Fe-4S] cluster</name>
        <dbReference type="ChEBI" id="CHEBI:49883"/>
    </cofactor>
</comment>
<dbReference type="UniPathway" id="UPA00138"/>
<evidence type="ECO:0000256" key="8">
    <source>
        <dbReference type="ARBA" id="ARBA00023014"/>
    </source>
</evidence>
<dbReference type="InterPro" id="IPR004643">
    <property type="entry name" value="Fe-S_L-Ser_bsu"/>
</dbReference>
<dbReference type="PANTHER" id="PTHR30182:SF12">
    <property type="entry name" value="L-SERINE DEHYDRATASE, BETA CHAIN-RELATED"/>
    <property type="match status" value="1"/>
</dbReference>
<evidence type="ECO:0000256" key="9">
    <source>
        <dbReference type="ARBA" id="ARBA00023239"/>
    </source>
</evidence>
<dbReference type="GO" id="GO:0051539">
    <property type="term" value="F:4 iron, 4 sulfur cluster binding"/>
    <property type="evidence" value="ECO:0007669"/>
    <property type="project" value="UniProtKB-UniRule"/>
</dbReference>
<keyword evidence="9 11" id="KW-0456">Lyase</keyword>
<evidence type="ECO:0000256" key="10">
    <source>
        <dbReference type="ARBA" id="ARBA00049406"/>
    </source>
</evidence>
<evidence type="ECO:0000256" key="6">
    <source>
        <dbReference type="ARBA" id="ARBA00022723"/>
    </source>
</evidence>
<dbReference type="InterPro" id="IPR029009">
    <property type="entry name" value="ASB_dom_sf"/>
</dbReference>
<evidence type="ECO:0000256" key="11">
    <source>
        <dbReference type="PIRNR" id="PIRNR036692"/>
    </source>
</evidence>
<dbReference type="InterPro" id="IPR005131">
    <property type="entry name" value="Ser_deHydtase_bsu"/>
</dbReference>
<dbReference type="AlphaFoldDB" id="A0A0B2JXB8"/>
<dbReference type="SUPFAM" id="SSF55021">
    <property type="entry name" value="ACT-like"/>
    <property type="match status" value="1"/>
</dbReference>
<comment type="caution">
    <text evidence="14">The sequence shown here is derived from an EMBL/GenBank/DDBJ whole genome shotgun (WGS) entry which is preliminary data.</text>
</comment>
<dbReference type="RefSeq" id="WP_027396312.1">
    <property type="nucleotide sequence ID" value="NZ_CAMKSO010000036.1"/>
</dbReference>
<name>A0A0B2JXB8_9FIRM</name>
<organism evidence="14 15">
    <name type="scientific">Anaerovibrio lipolyticus</name>
    <dbReference type="NCBI Taxonomy" id="82374"/>
    <lineage>
        <taxon>Bacteria</taxon>
        <taxon>Bacillati</taxon>
        <taxon>Bacillota</taxon>
        <taxon>Negativicutes</taxon>
        <taxon>Selenomonadales</taxon>
        <taxon>Selenomonadaceae</taxon>
        <taxon>Anaerovibrio</taxon>
    </lineage>
</organism>
<evidence type="ECO:0000313" key="14">
    <source>
        <dbReference type="EMBL" id="KHM52975.1"/>
    </source>
</evidence>
<evidence type="ECO:0000256" key="7">
    <source>
        <dbReference type="ARBA" id="ARBA00023004"/>
    </source>
</evidence>
<evidence type="ECO:0000256" key="5">
    <source>
        <dbReference type="ARBA" id="ARBA00022485"/>
    </source>
</evidence>